<keyword evidence="4" id="KW-0149">Chlorophyll biosynthesis</keyword>
<evidence type="ECO:0000256" key="5">
    <source>
        <dbReference type="ARBA" id="ARBA00023181"/>
    </source>
</evidence>
<feature type="transmembrane region" description="Helical" evidence="6">
    <location>
        <begin position="34"/>
        <end position="55"/>
    </location>
</feature>
<keyword evidence="6" id="KW-1133">Transmembrane helix</keyword>
<keyword evidence="3" id="KW-0602">Photosynthesis</keyword>
<proteinExistence type="inferred from homology"/>
<dbReference type="Pfam" id="PF05398">
    <property type="entry name" value="PufQ"/>
    <property type="match status" value="1"/>
</dbReference>
<keyword evidence="5" id="KW-0077">Bacteriochlorophyll biosynthesis</keyword>
<keyword evidence="6" id="KW-0472">Membrane</keyword>
<accession>Q6BA65</accession>
<protein>
    <submittedName>
        <fullName evidence="7">PufQ</fullName>
    </submittedName>
</protein>
<comment type="similarity">
    <text evidence="2">Belongs to the PufQ family.</text>
</comment>
<reference evidence="7" key="1">
    <citation type="journal article" date="2005" name="Appl. Environ. Microbiol.">
        <title>Roseobacter-like bacteria in red and mediterranean sea aerobic anoxygenic photosynthetic populations.</title>
        <authorList>
            <person name="Oz A."/>
            <person name="Sabehi G."/>
            <person name="Koblizek M."/>
            <person name="Massana R."/>
            <person name="Beja O."/>
        </authorList>
    </citation>
    <scope>NUCLEOTIDE SEQUENCE</scope>
</reference>
<evidence type="ECO:0000256" key="1">
    <source>
        <dbReference type="ARBA" id="ARBA00003128"/>
    </source>
</evidence>
<dbReference type="AlphaFoldDB" id="Q6BA65"/>
<organism evidence="7">
    <name type="scientific">uncultured proteobacterium eBACred25D05</name>
    <dbReference type="NCBI Taxonomy" id="287841"/>
    <lineage>
        <taxon>Bacteria</taxon>
        <taxon>Pseudomonadati</taxon>
        <taxon>Pseudomonadota</taxon>
        <taxon>environmental samples</taxon>
    </lineage>
</organism>
<dbReference type="InterPro" id="IPR008800">
    <property type="entry name" value="PufQ_cyt-su"/>
</dbReference>
<dbReference type="PIRSF" id="PIRSF005825">
    <property type="entry name" value="PufQ"/>
    <property type="match status" value="1"/>
</dbReference>
<dbReference type="GO" id="GO:0030494">
    <property type="term" value="P:bacteriochlorophyll biosynthetic process"/>
    <property type="evidence" value="ECO:0007669"/>
    <property type="project" value="UniProtKB-KW"/>
</dbReference>
<evidence type="ECO:0000256" key="6">
    <source>
        <dbReference type="SAM" id="Phobius"/>
    </source>
</evidence>
<name>Q6BA65_9PROT</name>
<evidence type="ECO:0000256" key="3">
    <source>
        <dbReference type="ARBA" id="ARBA00022531"/>
    </source>
</evidence>
<gene>
    <name evidence="7" type="primary">pufQ</name>
</gene>
<comment type="function">
    <text evidence="1">Required for bacteriochlorophyll biosynthesis. Directly involved in the assembly of both the B875 and B800-850 pigment-protein complexes.</text>
</comment>
<evidence type="ECO:0000256" key="4">
    <source>
        <dbReference type="ARBA" id="ARBA00023171"/>
    </source>
</evidence>
<dbReference type="EMBL" id="AY671989">
    <property type="protein sequence ID" value="AAT90309.1"/>
    <property type="molecule type" value="Genomic_DNA"/>
</dbReference>
<evidence type="ECO:0000256" key="2">
    <source>
        <dbReference type="ARBA" id="ARBA00009920"/>
    </source>
</evidence>
<keyword evidence="6" id="KW-0812">Transmembrane</keyword>
<evidence type="ECO:0000313" key="7">
    <source>
        <dbReference type="EMBL" id="AAT90309.1"/>
    </source>
</evidence>
<sequence>MDQVLHKRKELRTLTDVSSSTRKFRAKPRRSLEFTIYFSIIFMLAIPFATAIWIAEVFRKKSIFVDGPLARSRAEADRITPVIFSA</sequence>
<dbReference type="GO" id="GO:0015979">
    <property type="term" value="P:photosynthesis"/>
    <property type="evidence" value="ECO:0007669"/>
    <property type="project" value="UniProtKB-KW"/>
</dbReference>